<accession>A0A6L2PVK1</accession>
<keyword evidence="2" id="KW-0812">Transmembrane</keyword>
<gene>
    <name evidence="3" type="ORF">Cfor_04116</name>
</gene>
<sequence length="429" mass="46976">MNDILNVNYLPGTLLLDNVMIDGDNNGNNSSTHNSSNGNWKDAFSTMEYHRKMMNEYLCRNYVAQQILSDMGATSIARADNRIGRPAGVPKDSARTEVPDGHYGRPKKIDMSVIKESLLADQGSSHYKNWLARTTTLEDIYRHYDDLAAEDDGSHDVPHSAAPDYDGEVTGYAVQQTPSSAKGPSKTEHSGGGSGYAYGGSSHGSGVGGYGYSGHGFSSSGECYSSSGPSATGYGYHSSEKSDKGMILKDLFELALTALAFQSFGLFILNVVMCIYAGNGTTPTTTEEVGRQRSRRATPYDIGSTETLNAMSARVLKSIEVFLTMQNDDGECLRQTLCENNRFSRQLKGTDRIWLPVWSLGLSWVAGRFAPTLHASAAMLDYLRASIMGLGNSQCEVMFPRCSIQEVMKTRGERRKRRRRKRHGDPGEA</sequence>
<dbReference type="AlphaFoldDB" id="A0A6L2PVK1"/>
<evidence type="ECO:0000256" key="2">
    <source>
        <dbReference type="SAM" id="Phobius"/>
    </source>
</evidence>
<feature type="region of interest" description="Disordered" evidence="1">
    <location>
        <begin position="410"/>
        <end position="429"/>
    </location>
</feature>
<reference evidence="4" key="1">
    <citation type="submission" date="2020-01" db="EMBL/GenBank/DDBJ databases">
        <title>Draft genome sequence of the Termite Coptotermes fromosanus.</title>
        <authorList>
            <person name="Itakura S."/>
            <person name="Yosikawa Y."/>
            <person name="Umezawa K."/>
        </authorList>
    </citation>
    <scope>NUCLEOTIDE SEQUENCE [LARGE SCALE GENOMIC DNA]</scope>
</reference>
<dbReference type="InParanoid" id="A0A6L2PVK1"/>
<evidence type="ECO:0000313" key="4">
    <source>
        <dbReference type="Proteomes" id="UP000502823"/>
    </source>
</evidence>
<keyword evidence="2" id="KW-1133">Transmembrane helix</keyword>
<protein>
    <submittedName>
        <fullName evidence="3">Uncharacterized protein</fullName>
    </submittedName>
</protein>
<dbReference type="OrthoDB" id="6597267at2759"/>
<keyword evidence="2" id="KW-0472">Membrane</keyword>
<evidence type="ECO:0000313" key="3">
    <source>
        <dbReference type="EMBL" id="GFG36631.1"/>
    </source>
</evidence>
<evidence type="ECO:0000256" key="1">
    <source>
        <dbReference type="SAM" id="MobiDB-lite"/>
    </source>
</evidence>
<dbReference type="EMBL" id="BLKM01012505">
    <property type="protein sequence ID" value="GFG36631.1"/>
    <property type="molecule type" value="Genomic_DNA"/>
</dbReference>
<feature type="transmembrane region" description="Helical" evidence="2">
    <location>
        <begin position="251"/>
        <end position="278"/>
    </location>
</feature>
<keyword evidence="4" id="KW-1185">Reference proteome</keyword>
<comment type="caution">
    <text evidence="3">The sequence shown here is derived from an EMBL/GenBank/DDBJ whole genome shotgun (WGS) entry which is preliminary data.</text>
</comment>
<proteinExistence type="predicted"/>
<feature type="compositionally biased region" description="Basic and acidic residues" evidence="1">
    <location>
        <begin position="92"/>
        <end position="104"/>
    </location>
</feature>
<feature type="region of interest" description="Disordered" evidence="1">
    <location>
        <begin position="175"/>
        <end position="194"/>
    </location>
</feature>
<name>A0A6L2PVK1_COPFO</name>
<organism evidence="3 4">
    <name type="scientific">Coptotermes formosanus</name>
    <name type="common">Formosan subterranean termite</name>
    <dbReference type="NCBI Taxonomy" id="36987"/>
    <lineage>
        <taxon>Eukaryota</taxon>
        <taxon>Metazoa</taxon>
        <taxon>Ecdysozoa</taxon>
        <taxon>Arthropoda</taxon>
        <taxon>Hexapoda</taxon>
        <taxon>Insecta</taxon>
        <taxon>Pterygota</taxon>
        <taxon>Neoptera</taxon>
        <taxon>Polyneoptera</taxon>
        <taxon>Dictyoptera</taxon>
        <taxon>Blattodea</taxon>
        <taxon>Blattoidea</taxon>
        <taxon>Termitoidae</taxon>
        <taxon>Rhinotermitidae</taxon>
        <taxon>Coptotermes</taxon>
    </lineage>
</organism>
<feature type="compositionally biased region" description="Basic residues" evidence="1">
    <location>
        <begin position="412"/>
        <end position="423"/>
    </location>
</feature>
<feature type="region of interest" description="Disordered" evidence="1">
    <location>
        <begin position="83"/>
        <end position="104"/>
    </location>
</feature>
<dbReference type="Proteomes" id="UP000502823">
    <property type="component" value="Unassembled WGS sequence"/>
</dbReference>